<keyword evidence="1" id="KW-0812">Transmembrane</keyword>
<keyword evidence="1" id="KW-1133">Transmembrane helix</keyword>
<evidence type="ECO:0008006" key="4">
    <source>
        <dbReference type="Google" id="ProtNLM"/>
    </source>
</evidence>
<dbReference type="KEGG" id="pdo:PSDT_0252"/>
<evidence type="ECO:0000313" key="3">
    <source>
        <dbReference type="Proteomes" id="UP000004946"/>
    </source>
</evidence>
<keyword evidence="1" id="KW-0472">Membrane</keyword>
<comment type="caution">
    <text evidence="2">The sequence shown here is derived from an EMBL/GenBank/DDBJ whole genome shotgun (WGS) entry which is preliminary data.</text>
</comment>
<proteinExistence type="predicted"/>
<sequence length="275" mass="30537">MRPEPQAGAINGKRHREGDLVPFKATSLPADAPTAPRKDQPWRGIPFAYAVKRFFFKYATFSGRASRSEFWWAFLFNALAPYACAVLVEWFMRYTALGYGLNGQISPFAAMTAVILTVTLIFFYRLATLVPTLALYSRRLHDANLGAAWLAAYCLIQLALFFGLIIVFANSASSVPHWQAMIDSFMDRIPSSEAWIFLLNLMEGFLIIYGLRLLLRIAFLVLLSLPARKEGKRFDQLTVLVPAEGPLPDSDADSKENLAATMTYAPAPATAVGVN</sequence>
<name>E6K1V0_PARDN</name>
<dbReference type="PATRIC" id="fig|864564.6.peg.279"/>
<accession>E6K1V0</accession>
<dbReference type="HOGENOM" id="CLU_1011388_0_0_11"/>
<dbReference type="EMBL" id="AEON01000002">
    <property type="protein sequence ID" value="EFT82738.1"/>
    <property type="molecule type" value="Genomic_DNA"/>
</dbReference>
<evidence type="ECO:0000313" key="2">
    <source>
        <dbReference type="EMBL" id="EFT82738.1"/>
    </source>
</evidence>
<gene>
    <name evidence="2" type="ORF">HMPREF0620_1423</name>
</gene>
<feature type="transmembrane region" description="Helical" evidence="1">
    <location>
        <begin position="148"/>
        <end position="169"/>
    </location>
</feature>
<dbReference type="eggNOG" id="COG3152">
    <property type="taxonomic scope" value="Bacteria"/>
</dbReference>
<evidence type="ECO:0000256" key="1">
    <source>
        <dbReference type="SAM" id="Phobius"/>
    </source>
</evidence>
<dbReference type="RefSeq" id="WP_006289599.1">
    <property type="nucleotide sequence ID" value="NZ_AP012333.1"/>
</dbReference>
<feature type="transmembrane region" description="Helical" evidence="1">
    <location>
        <begin position="108"/>
        <end position="136"/>
    </location>
</feature>
<feature type="transmembrane region" description="Helical" evidence="1">
    <location>
        <begin position="194"/>
        <end position="223"/>
    </location>
</feature>
<feature type="transmembrane region" description="Helical" evidence="1">
    <location>
        <begin position="70"/>
        <end position="88"/>
    </location>
</feature>
<dbReference type="InterPro" id="IPR008523">
    <property type="entry name" value="DUF805"/>
</dbReference>
<dbReference type="Pfam" id="PF05656">
    <property type="entry name" value="DUF805"/>
    <property type="match status" value="1"/>
</dbReference>
<organism evidence="2 3">
    <name type="scientific">Parascardovia denticolens DSM 10105 = JCM 12538</name>
    <dbReference type="NCBI Taxonomy" id="864564"/>
    <lineage>
        <taxon>Bacteria</taxon>
        <taxon>Bacillati</taxon>
        <taxon>Actinomycetota</taxon>
        <taxon>Actinomycetes</taxon>
        <taxon>Bifidobacteriales</taxon>
        <taxon>Bifidobacteriaceae</taxon>
        <taxon>Parascardovia</taxon>
    </lineage>
</organism>
<dbReference type="GO" id="GO:0016020">
    <property type="term" value="C:membrane"/>
    <property type="evidence" value="ECO:0007669"/>
    <property type="project" value="InterPro"/>
</dbReference>
<keyword evidence="3" id="KW-1185">Reference proteome</keyword>
<dbReference type="Proteomes" id="UP000004946">
    <property type="component" value="Chromosome"/>
</dbReference>
<reference evidence="2 3" key="1">
    <citation type="submission" date="2010-12" db="EMBL/GenBank/DDBJ databases">
        <authorList>
            <person name="Muzny D."/>
            <person name="Qin X."/>
            <person name="Buhay C."/>
            <person name="Dugan-Rocha S."/>
            <person name="Ding Y."/>
            <person name="Chen G."/>
            <person name="Hawes A."/>
            <person name="Holder M."/>
            <person name="Jhangiani S."/>
            <person name="Johnson A."/>
            <person name="Khan Z."/>
            <person name="Li Z."/>
            <person name="Liu W."/>
            <person name="Liu X."/>
            <person name="Perez L."/>
            <person name="Shen H."/>
            <person name="Wang Q."/>
            <person name="Watt J."/>
            <person name="Xi L."/>
            <person name="Xin Y."/>
            <person name="Zhou J."/>
            <person name="Deng J."/>
            <person name="Jiang H."/>
            <person name="Liu Y."/>
            <person name="Qu J."/>
            <person name="Song X.-Z."/>
            <person name="Zhang L."/>
            <person name="Villasana D."/>
            <person name="Johnson A."/>
            <person name="Liu J."/>
            <person name="Liyanage D."/>
            <person name="Lorensuhewa L."/>
            <person name="Robinson T."/>
            <person name="Song A."/>
            <person name="Song B.-B."/>
            <person name="Dinh H."/>
            <person name="Thornton R."/>
            <person name="Coyle M."/>
            <person name="Francisco L."/>
            <person name="Jackson L."/>
            <person name="Javaid M."/>
            <person name="Korchina V."/>
            <person name="Kovar C."/>
            <person name="Mata R."/>
            <person name="Mathew T."/>
            <person name="Ngo R."/>
            <person name="Nguyen L."/>
            <person name="Nguyen N."/>
            <person name="Okwuonu G."/>
            <person name="Ongeri F."/>
            <person name="Pham C."/>
            <person name="Simmons D."/>
            <person name="Wilczek-Boney K."/>
            <person name="Hale W."/>
            <person name="Jakkamsetti A."/>
            <person name="Pham P."/>
            <person name="Ruth R."/>
            <person name="San Lucas F."/>
            <person name="Warren J."/>
            <person name="Zhang J."/>
            <person name="Zhao Z."/>
            <person name="Zhou C."/>
            <person name="Zhu D."/>
            <person name="Lee S."/>
            <person name="Bess C."/>
            <person name="Blankenburg K."/>
            <person name="Forbes L."/>
            <person name="Fu Q."/>
            <person name="Gubbala S."/>
            <person name="Hirani K."/>
            <person name="Jayaseelan J.C."/>
            <person name="Lara F."/>
            <person name="Munidasa M."/>
            <person name="Palculict T."/>
            <person name="Patil S."/>
            <person name="Pu L.-L."/>
            <person name="Saada N."/>
            <person name="Tang L."/>
            <person name="Weissenberger G."/>
            <person name="Zhu Y."/>
            <person name="Hemphill L."/>
            <person name="Shang Y."/>
            <person name="Youmans B."/>
            <person name="Ayvaz T."/>
            <person name="Ross M."/>
            <person name="Santibanez J."/>
            <person name="Aqrawi P."/>
            <person name="Gross S."/>
            <person name="Joshi V."/>
            <person name="Fowler G."/>
            <person name="Nazareth L."/>
            <person name="Reid J."/>
            <person name="Worley K."/>
            <person name="Petrosino J."/>
            <person name="Highlander S."/>
            <person name="Gibbs R."/>
        </authorList>
    </citation>
    <scope>NUCLEOTIDE SEQUENCE [LARGE SCALE GENOMIC DNA]</scope>
    <source>
        <strain evidence="2 3">DSM 10105</strain>
    </source>
</reference>
<dbReference type="AlphaFoldDB" id="E6K1V0"/>
<protein>
    <recommendedName>
        <fullName evidence="4">DUF805 domain-containing protein</fullName>
    </recommendedName>
</protein>